<accession>A0AC34QKX4</accession>
<evidence type="ECO:0000313" key="2">
    <source>
        <dbReference type="WBParaSite" id="JU765_v2.g17272.t1"/>
    </source>
</evidence>
<dbReference type="Proteomes" id="UP000887576">
    <property type="component" value="Unplaced"/>
</dbReference>
<proteinExistence type="predicted"/>
<organism evidence="1 2">
    <name type="scientific">Panagrolaimus sp. JU765</name>
    <dbReference type="NCBI Taxonomy" id="591449"/>
    <lineage>
        <taxon>Eukaryota</taxon>
        <taxon>Metazoa</taxon>
        <taxon>Ecdysozoa</taxon>
        <taxon>Nematoda</taxon>
        <taxon>Chromadorea</taxon>
        <taxon>Rhabditida</taxon>
        <taxon>Tylenchina</taxon>
        <taxon>Panagrolaimomorpha</taxon>
        <taxon>Panagrolaimoidea</taxon>
        <taxon>Panagrolaimidae</taxon>
        <taxon>Panagrolaimus</taxon>
    </lineage>
</organism>
<dbReference type="WBParaSite" id="JU765_v2.g17272.t1">
    <property type="protein sequence ID" value="JU765_v2.g17272.t1"/>
    <property type="gene ID" value="JU765_v2.g17272"/>
</dbReference>
<sequence>MSRKRPYDDPMMTPGYGTSPGMAINGAAVPPTQFYSDMVDSPAMKRNYVVDDSFHPTSWAPERFGYSQRPISTNSMEYERYDPQVQLSNATGSNCDSYSALKRKLTCEIPLPTLPEQASSKFGLGLDRYGHEQAHPLTKEFQETVKEMREELAFFRRHPEIKQRIPHAIRVLEREAYKLENSVEPEWLEIDINKPINITRKILIPAGRHPSFNFVGKILGSKGQTLQNLGKTFKTHILLLGEGSSRDPQKESQLFNSGNPRYLHYGLPLYLQVSTIARPHVAFERMAGLLNCLHKLLMPSHDIHIRGITDANVWFESDDTYVYDPPVFDEAADEEKEFQIRSFCTGLSVPFGRGRGRGRGRGAPESARDNGESSRPQHTSDDAKKENGMHVDTPNDQNECGSEFRLSPNSTAEITRGGIRGGRGRGRGAIPIRRARGSS</sequence>
<reference evidence="2" key="1">
    <citation type="submission" date="2022-11" db="UniProtKB">
        <authorList>
            <consortium name="WormBaseParasite"/>
        </authorList>
    </citation>
    <scope>IDENTIFICATION</scope>
</reference>
<protein>
    <submittedName>
        <fullName evidence="2">K Homology domain-containing protein</fullName>
    </submittedName>
</protein>
<evidence type="ECO:0000313" key="1">
    <source>
        <dbReference type="Proteomes" id="UP000887576"/>
    </source>
</evidence>
<name>A0AC34QKX4_9BILA</name>